<proteinExistence type="predicted"/>
<name>A0A369XXP3_9PROT</name>
<evidence type="ECO:0000313" key="2">
    <source>
        <dbReference type="EMBL" id="RDE52128.1"/>
    </source>
</evidence>
<evidence type="ECO:0000256" key="1">
    <source>
        <dbReference type="SAM" id="MobiDB-lite"/>
    </source>
</evidence>
<sequence length="159" mass="16917">MTLRIENHQLVGELVSHRSTPKHVLRREQDEAARCVLTARSLNIRKGPDASFEPVAAALKIGTEVLRFEAPARWSLVEVVADPEIEGWVSNAHIAASGDSGSGESGVAPRSAVTGPASRDPSAPPVKPKKGGQGQESTPGRPVRAPLSAGEIPARQRRR</sequence>
<accession>A0A369XXP3</accession>
<dbReference type="AlphaFoldDB" id="A0A369XXP3"/>
<evidence type="ECO:0000313" key="3">
    <source>
        <dbReference type="Proteomes" id="UP000253831"/>
    </source>
</evidence>
<protein>
    <submittedName>
        <fullName evidence="2">SH3 domain-containing protein</fullName>
    </submittedName>
</protein>
<dbReference type="Gene3D" id="2.30.30.40">
    <property type="entry name" value="SH3 Domains"/>
    <property type="match status" value="1"/>
</dbReference>
<organism evidence="2 3">
    <name type="scientific">Candidatus Accumulibacter meliphilus</name>
    <dbReference type="NCBI Taxonomy" id="2211374"/>
    <lineage>
        <taxon>Bacteria</taxon>
        <taxon>Pseudomonadati</taxon>
        <taxon>Pseudomonadota</taxon>
        <taxon>Betaproteobacteria</taxon>
        <taxon>Candidatus Accumulibacter</taxon>
    </lineage>
</organism>
<comment type="caution">
    <text evidence="2">The sequence shown here is derived from an EMBL/GenBank/DDBJ whole genome shotgun (WGS) entry which is preliminary data.</text>
</comment>
<feature type="region of interest" description="Disordered" evidence="1">
    <location>
        <begin position="94"/>
        <end position="159"/>
    </location>
</feature>
<gene>
    <name evidence="2" type="ORF">DVS81_02540</name>
</gene>
<dbReference type="Proteomes" id="UP000253831">
    <property type="component" value="Unassembled WGS sequence"/>
</dbReference>
<dbReference type="EMBL" id="QPGA01000002">
    <property type="protein sequence ID" value="RDE52128.1"/>
    <property type="molecule type" value="Genomic_DNA"/>
</dbReference>
<reference evidence="2 3" key="1">
    <citation type="submission" date="2018-05" db="EMBL/GenBank/DDBJ databases">
        <title>Integrated omic analyses show evidence that a Ca. Accumulibacter phosphatis strain performs denitrification under micro-aerobic conditions.</title>
        <authorList>
            <person name="Camejo P.Y."/>
            <person name="Katherine M.D."/>
            <person name="Daniel N.R."/>
        </authorList>
    </citation>
    <scope>NUCLEOTIDE SEQUENCE [LARGE SCALE GENOMIC DNA]</scope>
    <source>
        <strain evidence="2">UW-LDO-IC</strain>
    </source>
</reference>